<proteinExistence type="predicted"/>
<evidence type="ECO:0000313" key="4">
    <source>
        <dbReference type="Proteomes" id="UP001165060"/>
    </source>
</evidence>
<name>A0ABQ6MZ12_9STRA</name>
<sequence>MPDLLTAGCIGCFGSLTASSKPSVPLSGKDWDSCLSDLHASELASSNHHHLPAVPFLLSPVLMTRERLKIVDPHLFNPAGRLTVQSDPTYTGGIDYTYASQSMGSSNDTSPVSTAPSPTPNYNPFADASSPNLRTPSALTPSSPANTKTNLPVYMQPGGFRAYRRSAVDDETPWSASSPWSASEVGAPPRILPLTSNTLDPQPSPLVPVPNFPPPATAAEAAVAAAAVAAAAVAKLSSSPSPDAPPPRQLSRPRLSPPPPLTNIAPATLRTAPPSKSNLSLSLSIPKWSNGGSTAETQAETVTQSPMVCQMKSYTTSTPFLEVSPERKKSSFPPPHAAPGASGDKSWEELPVNQMSWGLSEEGEDFTDPGVLDPSSYSSATSFVSVREGAASPSRGLSSSVKETLLDVERRSYGYQKKDRKLSSPQSGGVNSNSGDWSSSSAASPSRLLLRQRTRSLEQLSPEEVFRTLTLQPSKVSWDESSKSSKSSKSPQSAPARRPLTPTCASSSSPKNLPPPPPSNGASARDVLTSSDAVFSRAKESNTRRGRHSSAGERILAADAISAVMDINMCDDDDSLDRVPKKGPRRAKPGKSKRRPPPIKATKESDTLTMVAMRREYSLFLHDFPSTTETAGVSSVMSYKYSASRSFPTPSAPTVKVNMVNMSSLNGCRVLKISNDNMKAAEAVRTALEEARGAPRASANVLEGEDAELVEANDAVESGRGRRMVDANDKRPRSSSKDALGSSWPKFTSISASTSVFYLTHDSSMVEAGDTNYKTFPPIRRSVHRLALWGNLRTGTLSFVTSGHMPTDPALKLQRDGDFYRAASGVSSLELLLPAFWTACASASNFSHPSKSTDDDRLCSLAELVSAAPAKFLGIYGRKGSLEVGKDADVVVWDPTASFVVNEGGHGLQHAANYAPSIYDGQELKGVVSTVFCRGHVVFDKGREGDDKLGPPRGTLIGRGGQPFPESAVISSI</sequence>
<dbReference type="InterPro" id="IPR011059">
    <property type="entry name" value="Metal-dep_hydrolase_composite"/>
</dbReference>
<dbReference type="SUPFAM" id="SSF51338">
    <property type="entry name" value="Composite domain of metallo-dependent hydrolases"/>
    <property type="match status" value="1"/>
</dbReference>
<feature type="domain" description="Amidohydrolase-related" evidence="2">
    <location>
        <begin position="857"/>
        <end position="938"/>
    </location>
</feature>
<feature type="compositionally biased region" description="Low complexity" evidence="1">
    <location>
        <begin position="484"/>
        <end position="493"/>
    </location>
</feature>
<keyword evidence="4" id="KW-1185">Reference proteome</keyword>
<reference evidence="3 4" key="1">
    <citation type="journal article" date="2023" name="Commun. Biol.">
        <title>Genome analysis of Parmales, the sister group of diatoms, reveals the evolutionary specialization of diatoms from phago-mixotrophs to photoautotrophs.</title>
        <authorList>
            <person name="Ban H."/>
            <person name="Sato S."/>
            <person name="Yoshikawa S."/>
            <person name="Yamada K."/>
            <person name="Nakamura Y."/>
            <person name="Ichinomiya M."/>
            <person name="Sato N."/>
            <person name="Blanc-Mathieu R."/>
            <person name="Endo H."/>
            <person name="Kuwata A."/>
            <person name="Ogata H."/>
        </authorList>
    </citation>
    <scope>NUCLEOTIDE SEQUENCE [LARGE SCALE GENOMIC DNA]</scope>
</reference>
<dbReference type="InterPro" id="IPR006680">
    <property type="entry name" value="Amidohydro-rel"/>
</dbReference>
<feature type="compositionally biased region" description="Low complexity" evidence="1">
    <location>
        <begin position="375"/>
        <end position="385"/>
    </location>
</feature>
<dbReference type="Gene3D" id="3.20.20.140">
    <property type="entry name" value="Metal-dependent hydrolases"/>
    <property type="match status" value="1"/>
</dbReference>
<dbReference type="PANTHER" id="PTHR43668">
    <property type="entry name" value="ALLANTOINASE"/>
    <property type="match status" value="1"/>
</dbReference>
<dbReference type="SUPFAM" id="SSF51556">
    <property type="entry name" value="Metallo-dependent hydrolases"/>
    <property type="match status" value="1"/>
</dbReference>
<feature type="compositionally biased region" description="Basic residues" evidence="1">
    <location>
        <begin position="581"/>
        <end position="597"/>
    </location>
</feature>
<evidence type="ECO:0000256" key="1">
    <source>
        <dbReference type="SAM" id="MobiDB-lite"/>
    </source>
</evidence>
<feature type="compositionally biased region" description="Polar residues" evidence="1">
    <location>
        <begin position="129"/>
        <end position="150"/>
    </location>
</feature>
<dbReference type="EMBL" id="BRYB01004723">
    <property type="protein sequence ID" value="GMI35722.1"/>
    <property type="molecule type" value="Genomic_DNA"/>
</dbReference>
<dbReference type="PANTHER" id="PTHR43668:SF2">
    <property type="entry name" value="ALLANTOINASE"/>
    <property type="match status" value="1"/>
</dbReference>
<feature type="region of interest" description="Disordered" evidence="1">
    <location>
        <begin position="101"/>
        <end position="152"/>
    </location>
</feature>
<feature type="compositionally biased region" description="Basic and acidic residues" evidence="1">
    <location>
        <begin position="717"/>
        <end position="736"/>
    </location>
</feature>
<organism evidence="3 4">
    <name type="scientific">Tetraparma gracilis</name>
    <dbReference type="NCBI Taxonomy" id="2962635"/>
    <lineage>
        <taxon>Eukaryota</taxon>
        <taxon>Sar</taxon>
        <taxon>Stramenopiles</taxon>
        <taxon>Ochrophyta</taxon>
        <taxon>Bolidophyceae</taxon>
        <taxon>Parmales</taxon>
        <taxon>Triparmaceae</taxon>
        <taxon>Tetraparma</taxon>
    </lineage>
</organism>
<dbReference type="Pfam" id="PF01979">
    <property type="entry name" value="Amidohydro_1"/>
    <property type="match status" value="1"/>
</dbReference>
<evidence type="ECO:0000259" key="2">
    <source>
        <dbReference type="Pfam" id="PF01979"/>
    </source>
</evidence>
<protein>
    <recommendedName>
        <fullName evidence="2">Amidohydrolase-related domain-containing protein</fullName>
    </recommendedName>
</protein>
<dbReference type="InterPro" id="IPR032466">
    <property type="entry name" value="Metal_Hydrolase"/>
</dbReference>
<comment type="caution">
    <text evidence="3">The sequence shown here is derived from an EMBL/GenBank/DDBJ whole genome shotgun (WGS) entry which is preliminary data.</text>
</comment>
<feature type="region of interest" description="Disordered" evidence="1">
    <location>
        <begin position="571"/>
        <end position="603"/>
    </location>
</feature>
<feature type="region of interest" description="Disordered" evidence="1">
    <location>
        <begin position="717"/>
        <end position="741"/>
    </location>
</feature>
<feature type="region of interest" description="Disordered" evidence="1">
    <location>
        <begin position="323"/>
        <end position="525"/>
    </location>
</feature>
<evidence type="ECO:0000313" key="3">
    <source>
        <dbReference type="EMBL" id="GMI35722.1"/>
    </source>
</evidence>
<feature type="region of interest" description="Disordered" evidence="1">
    <location>
        <begin position="236"/>
        <end position="281"/>
    </location>
</feature>
<accession>A0ABQ6MZ12</accession>
<dbReference type="Proteomes" id="UP001165060">
    <property type="component" value="Unassembled WGS sequence"/>
</dbReference>
<dbReference type="InterPro" id="IPR050138">
    <property type="entry name" value="DHOase/Allantoinase_Hydrolase"/>
</dbReference>
<feature type="compositionally biased region" description="Low complexity" evidence="1">
    <location>
        <begin position="427"/>
        <end position="451"/>
    </location>
</feature>
<gene>
    <name evidence="3" type="ORF">TeGR_g7314</name>
</gene>